<evidence type="ECO:0000313" key="1">
    <source>
        <dbReference type="EMBL" id="QJI03610.1"/>
    </source>
</evidence>
<dbReference type="EMBL" id="MT145103">
    <property type="protein sequence ID" value="QJI03610.1"/>
    <property type="molecule type" value="Genomic_DNA"/>
</dbReference>
<name>A0A6M3Y0B2_9ZZZZ</name>
<gene>
    <name evidence="1" type="ORF">TM448B04748_0008</name>
</gene>
<protein>
    <submittedName>
        <fullName evidence="1">Uncharacterized protein</fullName>
    </submittedName>
</protein>
<reference evidence="1" key="1">
    <citation type="submission" date="2020-03" db="EMBL/GenBank/DDBJ databases">
        <title>The deep terrestrial virosphere.</title>
        <authorList>
            <person name="Holmfeldt K."/>
            <person name="Nilsson E."/>
            <person name="Simone D."/>
            <person name="Lopez-Fernandez M."/>
            <person name="Wu X."/>
            <person name="de Brujin I."/>
            <person name="Lundin D."/>
            <person name="Andersson A."/>
            <person name="Bertilsson S."/>
            <person name="Dopson M."/>
        </authorList>
    </citation>
    <scope>NUCLEOTIDE SEQUENCE</scope>
    <source>
        <strain evidence="1">TM448B04748</strain>
    </source>
</reference>
<organism evidence="1">
    <name type="scientific">viral metagenome</name>
    <dbReference type="NCBI Taxonomy" id="1070528"/>
    <lineage>
        <taxon>unclassified sequences</taxon>
        <taxon>metagenomes</taxon>
        <taxon>organismal metagenomes</taxon>
    </lineage>
</organism>
<accession>A0A6M3Y0B2</accession>
<sequence length="183" mass="19513">MAKTYPGVCAYCGCGFVERPLNQGNFLFCGVEHYERWVADNMTSKEDQEVRSHGPKASPTASQSVIINGLPLSVSPTTSDILAAVHFGFAQAVEMFKVVTQPSAPASDASKLAVFREEGEEEILAAGFIDVNSLWAMTPVQREAVLSQYGLQVAIEPEPAPDPVHAEVAAATGLKSLGEDEGD</sequence>
<dbReference type="AlphaFoldDB" id="A0A6M3Y0B2"/>
<proteinExistence type="predicted"/>